<accession>A0A1M6EXL4</accession>
<keyword evidence="4 7" id="KW-0808">Transferase</keyword>
<dbReference type="GO" id="GO:0009247">
    <property type="term" value="P:glycolipid biosynthetic process"/>
    <property type="evidence" value="ECO:0007669"/>
    <property type="project" value="UniProtKB-ARBA"/>
</dbReference>
<keyword evidence="3" id="KW-0997">Cell inner membrane</keyword>
<evidence type="ECO:0000256" key="4">
    <source>
        <dbReference type="ARBA" id="ARBA00022679"/>
    </source>
</evidence>
<keyword evidence="2" id="KW-1003">Cell membrane</keyword>
<proteinExistence type="predicted"/>
<comment type="subcellular location">
    <subcellularLocation>
        <location evidence="1">Cell inner membrane</location>
    </subcellularLocation>
</comment>
<evidence type="ECO:0000256" key="2">
    <source>
        <dbReference type="ARBA" id="ARBA00022475"/>
    </source>
</evidence>
<evidence type="ECO:0000256" key="3">
    <source>
        <dbReference type="ARBA" id="ARBA00022519"/>
    </source>
</evidence>
<protein>
    <submittedName>
        <fullName evidence="7">KDO2-lipid IV(A) lauroyltransferase</fullName>
    </submittedName>
</protein>
<dbReference type="OrthoDB" id="9801955at2"/>
<dbReference type="AlphaFoldDB" id="A0A1M6EXL4"/>
<evidence type="ECO:0000313" key="8">
    <source>
        <dbReference type="Proteomes" id="UP000184292"/>
    </source>
</evidence>
<keyword evidence="5" id="KW-0472">Membrane</keyword>
<evidence type="ECO:0000313" key="7">
    <source>
        <dbReference type="EMBL" id="SHI90150.1"/>
    </source>
</evidence>
<dbReference type="GO" id="GO:0016746">
    <property type="term" value="F:acyltransferase activity"/>
    <property type="evidence" value="ECO:0007669"/>
    <property type="project" value="UniProtKB-KW"/>
</dbReference>
<dbReference type="EMBL" id="FQYO01000003">
    <property type="protein sequence ID" value="SHI90150.1"/>
    <property type="molecule type" value="Genomic_DNA"/>
</dbReference>
<dbReference type="PANTHER" id="PTHR30606:SF10">
    <property type="entry name" value="PHOSPHATIDYLINOSITOL MANNOSIDE ACYLTRANSFERASE"/>
    <property type="match status" value="1"/>
</dbReference>
<dbReference type="CDD" id="cd07984">
    <property type="entry name" value="LPLAT_LABLAT-like"/>
    <property type="match status" value="1"/>
</dbReference>
<dbReference type="InterPro" id="IPR004960">
    <property type="entry name" value="LipA_acyltrans"/>
</dbReference>
<reference evidence="7 8" key="1">
    <citation type="submission" date="2016-11" db="EMBL/GenBank/DDBJ databases">
        <authorList>
            <person name="Jaros S."/>
            <person name="Januszkiewicz K."/>
            <person name="Wedrychowicz H."/>
        </authorList>
    </citation>
    <scope>NUCLEOTIDE SEQUENCE [LARGE SCALE GENOMIC DNA]</scope>
    <source>
        <strain evidence="7 8">DSM 100565</strain>
    </source>
</reference>
<sequence>MSDIADRTANAAFLALIRAVAPLPYRRRIPLVGRIVAQAAGPLAGFRARAEAHLAAAMPGLPPSERRRIAVACLDNFGRAVAELYSGPEFRARVAASDALTGPGLPQLLAERAGRRPVLIAVGHFGNYDALRAALIARGETVGALYRPMDNPYFEGHYRRAMEEMARPLFPRDRSGVAGMVRHLRGGGLLAIAMDQHVSDGAVLSFFGRPARTTLSPAELAARYGARLYTAHAIRREGGLDFDVVIDPPVPEGPAEAMMQQVNDRIEAVVRAHPGQYFWVHRRWKVRELPAAGAPA</sequence>
<evidence type="ECO:0000256" key="5">
    <source>
        <dbReference type="ARBA" id="ARBA00023136"/>
    </source>
</evidence>
<dbReference type="STRING" id="1447782.SAMN05444417_2231"/>
<evidence type="ECO:0000256" key="6">
    <source>
        <dbReference type="ARBA" id="ARBA00023315"/>
    </source>
</evidence>
<gene>
    <name evidence="7" type="ORF">SAMN05444417_2231</name>
</gene>
<keyword evidence="6" id="KW-0012">Acyltransferase</keyword>
<dbReference type="Pfam" id="PF03279">
    <property type="entry name" value="Lip_A_acyltrans"/>
    <property type="match status" value="1"/>
</dbReference>
<evidence type="ECO:0000256" key="1">
    <source>
        <dbReference type="ARBA" id="ARBA00004533"/>
    </source>
</evidence>
<dbReference type="GO" id="GO:0005886">
    <property type="term" value="C:plasma membrane"/>
    <property type="evidence" value="ECO:0007669"/>
    <property type="project" value="UniProtKB-SubCell"/>
</dbReference>
<dbReference type="RefSeq" id="WP_073329957.1">
    <property type="nucleotide sequence ID" value="NZ_FQYO01000003.1"/>
</dbReference>
<dbReference type="Proteomes" id="UP000184292">
    <property type="component" value="Unassembled WGS sequence"/>
</dbReference>
<dbReference type="PANTHER" id="PTHR30606">
    <property type="entry name" value="LIPID A BIOSYNTHESIS LAUROYL ACYLTRANSFERASE"/>
    <property type="match status" value="1"/>
</dbReference>
<keyword evidence="8" id="KW-1185">Reference proteome</keyword>
<name>A0A1M6EXL4_9RHOB</name>
<organism evidence="7 8">
    <name type="scientific">Wenxinia saemankumensis</name>
    <dbReference type="NCBI Taxonomy" id="1447782"/>
    <lineage>
        <taxon>Bacteria</taxon>
        <taxon>Pseudomonadati</taxon>
        <taxon>Pseudomonadota</taxon>
        <taxon>Alphaproteobacteria</taxon>
        <taxon>Rhodobacterales</taxon>
        <taxon>Roseobacteraceae</taxon>
        <taxon>Wenxinia</taxon>
    </lineage>
</organism>